<dbReference type="PATRIC" id="fig|1280953.3.peg.1143"/>
<dbReference type="EMBL" id="ARYL01000006">
    <property type="protein sequence ID" value="KDA03348.1"/>
    <property type="molecule type" value="Genomic_DNA"/>
</dbReference>
<gene>
    <name evidence="3" type="ORF">HOC_05673</name>
</gene>
<dbReference type="Pfam" id="PF18920">
    <property type="entry name" value="DUF5671"/>
    <property type="match status" value="1"/>
</dbReference>
<name>A0A059GA62_9PROT</name>
<proteinExistence type="predicted"/>
<dbReference type="AlphaFoldDB" id="A0A059GA62"/>
<keyword evidence="4" id="KW-1185">Reference proteome</keyword>
<feature type="transmembrane region" description="Helical" evidence="1">
    <location>
        <begin position="65"/>
        <end position="90"/>
    </location>
</feature>
<keyword evidence="1" id="KW-1133">Transmembrane helix</keyword>
<dbReference type="Proteomes" id="UP000024942">
    <property type="component" value="Unassembled WGS sequence"/>
</dbReference>
<dbReference type="STRING" id="1280953.HOC_05673"/>
<evidence type="ECO:0000256" key="1">
    <source>
        <dbReference type="SAM" id="Phobius"/>
    </source>
</evidence>
<reference evidence="3 4" key="1">
    <citation type="journal article" date="2014" name="Antonie Van Leeuwenhoek">
        <title>Hyphomonas beringensis sp. nov. and Hyphomonas chukchiensis sp. nov., isolated from surface seawater of the Bering Sea and Chukchi Sea.</title>
        <authorList>
            <person name="Li C."/>
            <person name="Lai Q."/>
            <person name="Li G."/>
            <person name="Dong C."/>
            <person name="Wang J."/>
            <person name="Liao Y."/>
            <person name="Shao Z."/>
        </authorList>
    </citation>
    <scope>NUCLEOTIDE SEQUENCE [LARGE SCALE GENOMIC DNA]</scope>
    <source>
        <strain evidence="3 4">SCH89</strain>
    </source>
</reference>
<feature type="transmembrane region" description="Helical" evidence="1">
    <location>
        <begin position="154"/>
        <end position="176"/>
    </location>
</feature>
<comment type="caution">
    <text evidence="3">The sequence shown here is derived from an EMBL/GenBank/DDBJ whole genome shotgun (WGS) entry which is preliminary data.</text>
</comment>
<feature type="domain" description="DUF5671" evidence="2">
    <location>
        <begin position="65"/>
        <end position="201"/>
    </location>
</feature>
<dbReference type="InterPro" id="IPR043728">
    <property type="entry name" value="DUF5671"/>
</dbReference>
<organism evidence="3 4">
    <name type="scientific">Hyphomonas oceanitis SCH89</name>
    <dbReference type="NCBI Taxonomy" id="1280953"/>
    <lineage>
        <taxon>Bacteria</taxon>
        <taxon>Pseudomonadati</taxon>
        <taxon>Pseudomonadota</taxon>
        <taxon>Alphaproteobacteria</taxon>
        <taxon>Hyphomonadales</taxon>
        <taxon>Hyphomonadaceae</taxon>
        <taxon>Hyphomonas</taxon>
    </lineage>
</organism>
<sequence>MADKTLVEFVKESLQQGQSREAIHGALTQAGWKNGEVDAALAVYSDVTFPVAVPRPQPYLSARQAFLYLLFFILLGIVSFSLGSLLFALIDYAFPDKVESGGYAVHFRDAQVRSGISGVLVATPIFLWLGYILRGARERSPELQRSRIRKWLTYLSLVIAGCTLVGDATSLVYNFLGGDLTVRFVLKSLVVGVIAGAIFTYFISDAEKGDQADVDAA</sequence>
<dbReference type="RefSeq" id="WP_035536624.1">
    <property type="nucleotide sequence ID" value="NZ_ARYL01000006.1"/>
</dbReference>
<keyword evidence="1" id="KW-0812">Transmembrane</keyword>
<accession>A0A059GA62</accession>
<dbReference type="eggNOG" id="ENOG503083Y">
    <property type="taxonomic scope" value="Bacteria"/>
</dbReference>
<protein>
    <recommendedName>
        <fullName evidence="2">DUF5671 domain-containing protein</fullName>
    </recommendedName>
</protein>
<feature type="transmembrane region" description="Helical" evidence="1">
    <location>
        <begin position="182"/>
        <end position="203"/>
    </location>
</feature>
<keyword evidence="1" id="KW-0472">Membrane</keyword>
<feature type="transmembrane region" description="Helical" evidence="1">
    <location>
        <begin position="110"/>
        <end position="133"/>
    </location>
</feature>
<evidence type="ECO:0000313" key="4">
    <source>
        <dbReference type="Proteomes" id="UP000024942"/>
    </source>
</evidence>
<dbReference type="OrthoDB" id="529444at2"/>
<evidence type="ECO:0000259" key="2">
    <source>
        <dbReference type="Pfam" id="PF18920"/>
    </source>
</evidence>
<evidence type="ECO:0000313" key="3">
    <source>
        <dbReference type="EMBL" id="KDA03348.1"/>
    </source>
</evidence>